<name>A0A158SYG6_HAEIF</name>
<dbReference type="AlphaFoldDB" id="A0A158SYG6"/>
<evidence type="ECO:0000256" key="1">
    <source>
        <dbReference type="SAM" id="Phobius"/>
    </source>
</evidence>
<proteinExistence type="predicted"/>
<comment type="caution">
    <text evidence="2">The sequence shown here is derived from an EMBL/GenBank/DDBJ whole genome shotgun (WGS) entry which is preliminary data.</text>
</comment>
<organism evidence="2 3">
    <name type="scientific">Haemophilus influenzae</name>
    <dbReference type="NCBI Taxonomy" id="727"/>
    <lineage>
        <taxon>Bacteria</taxon>
        <taxon>Pseudomonadati</taxon>
        <taxon>Pseudomonadota</taxon>
        <taxon>Gammaproteobacteria</taxon>
        <taxon>Pasteurellales</taxon>
        <taxon>Pasteurellaceae</taxon>
        <taxon>Haemophilus</taxon>
    </lineage>
</organism>
<keyword evidence="1" id="KW-0472">Membrane</keyword>
<evidence type="ECO:0000313" key="3">
    <source>
        <dbReference type="Proteomes" id="UP000050700"/>
    </source>
</evidence>
<keyword evidence="1" id="KW-1133">Transmembrane helix</keyword>
<dbReference type="PATRIC" id="fig|727.582.peg.1400"/>
<sequence length="48" mass="5501">MATNVKNTKNNCNFNTFFGTFSTIFCVLGCEIISLFQPNKINSDFRME</sequence>
<protein>
    <submittedName>
        <fullName evidence="2">Uncharacterized protein</fullName>
    </submittedName>
</protein>
<keyword evidence="1" id="KW-0812">Transmembrane</keyword>
<dbReference type="EMBL" id="JMQP01000002">
    <property type="protein sequence ID" value="KIS35910.1"/>
    <property type="molecule type" value="Genomic_DNA"/>
</dbReference>
<evidence type="ECO:0000313" key="2">
    <source>
        <dbReference type="EMBL" id="KIS35910.1"/>
    </source>
</evidence>
<accession>A0A158SYG6</accession>
<feature type="transmembrane region" description="Helical" evidence="1">
    <location>
        <begin position="16"/>
        <end position="36"/>
    </location>
</feature>
<gene>
    <name evidence="2" type="ORF">NTHI1209_01528</name>
</gene>
<reference evidence="2 3" key="1">
    <citation type="submission" date="2014-05" db="EMBL/GenBank/DDBJ databases">
        <title>Methylome analysis of the phasevarions of Haemophilus influenzae.</title>
        <authorList>
            <person name="Atack J.M."/>
            <person name="Fox K.L."/>
            <person name="Power P.M."/>
            <person name="Clark T."/>
            <person name="Jurcisek J."/>
            <person name="Korlach J."/>
            <person name="Bakaletz L.O."/>
            <person name="Jennings M.P."/>
        </authorList>
    </citation>
    <scope>NUCLEOTIDE SEQUENCE [LARGE SCALE GENOMIC DNA]</scope>
    <source>
        <strain evidence="2 3">1209</strain>
    </source>
</reference>
<dbReference type="Proteomes" id="UP000050700">
    <property type="component" value="Unassembled WGS sequence"/>
</dbReference>